<evidence type="ECO:0000313" key="3">
    <source>
        <dbReference type="Proteomes" id="UP001178354"/>
    </source>
</evidence>
<dbReference type="PANTHER" id="PTHR42194">
    <property type="entry name" value="UPF0276 PROTEIN HI_1600"/>
    <property type="match status" value="1"/>
</dbReference>
<name>A0AAW8B5H9_9GAMM</name>
<dbReference type="Gene3D" id="3.20.20.150">
    <property type="entry name" value="Divalent-metal-dependent TIM barrel enzymes"/>
    <property type="match status" value="1"/>
</dbReference>
<protein>
    <recommendedName>
        <fullName evidence="1">UPF0276 protein Q8A57_09095</fullName>
    </recommendedName>
</protein>
<dbReference type="RefSeq" id="WP_305170790.1">
    <property type="nucleotide sequence ID" value="NZ_JAUUUU010000005.1"/>
</dbReference>
<organism evidence="2 3">
    <name type="scientific">Porticoccus litoralis</name>
    <dbReference type="NCBI Taxonomy" id="434086"/>
    <lineage>
        <taxon>Bacteria</taxon>
        <taxon>Pseudomonadati</taxon>
        <taxon>Pseudomonadota</taxon>
        <taxon>Gammaproteobacteria</taxon>
        <taxon>Cellvibrionales</taxon>
        <taxon>Porticoccaceae</taxon>
        <taxon>Porticoccus</taxon>
    </lineage>
</organism>
<dbReference type="HAMAP" id="MF_00697">
    <property type="entry name" value="UPF0276"/>
    <property type="match status" value="1"/>
</dbReference>
<proteinExistence type="inferred from homology"/>
<sequence length="285" mass="32393">MTTSHYPVHGAGLGLRRALLGPLSSVTTDQVSFMEVAPENWIHVGGRLGRQFRHYTERFPVVCHGLSLSIGSPAPLDMELLGNIKAFLAEHQIRAYTEHLSYCSDDGHLYDLMPIPFTEEAVHYVADRIRQVQDFLGQRIAMENVSYYAAPLQEMREIDFLNAVLEEADCDLLLDVNNIYVNSINHRYDPEEFLRQLPGHRVSYVHVAGHYKEADDLRVDTHGADVIDPVWALLEKSYELFGVMPTLLERDFNLPPVEQLMLEVEHIQHLQSVAVPQPLVELTNV</sequence>
<dbReference type="Pfam" id="PF05114">
    <property type="entry name" value="MbnB_TglH_ChrH"/>
    <property type="match status" value="1"/>
</dbReference>
<dbReference type="Proteomes" id="UP001178354">
    <property type="component" value="Unassembled WGS sequence"/>
</dbReference>
<keyword evidence="3" id="KW-1185">Reference proteome</keyword>
<dbReference type="SUPFAM" id="SSF51658">
    <property type="entry name" value="Xylose isomerase-like"/>
    <property type="match status" value="1"/>
</dbReference>
<dbReference type="EMBL" id="JAUUUU010000005">
    <property type="protein sequence ID" value="MDP1521123.1"/>
    <property type="molecule type" value="Genomic_DNA"/>
</dbReference>
<accession>A0AAW8B5H9</accession>
<dbReference type="AlphaFoldDB" id="A0AAW8B5H9"/>
<dbReference type="NCBIfam" id="NF003818">
    <property type="entry name" value="PRK05409.1"/>
    <property type="match status" value="1"/>
</dbReference>
<reference evidence="2" key="1">
    <citation type="journal article" date="2010" name="Int. J. Syst. Evol. Microbiol.">
        <title>Porticoccus litoralis gen. nov., sp. nov., a gammaproteobacterium isolated from the Yellow Sea.</title>
        <authorList>
            <person name="Oh H.M."/>
            <person name="Kim H."/>
            <person name="Kim K.M."/>
            <person name="Min G.S."/>
            <person name="Cho J.C."/>
        </authorList>
    </citation>
    <scope>NUCLEOTIDE SEQUENCE</scope>
    <source>
        <strain evidence="2">DSM 25064</strain>
    </source>
</reference>
<evidence type="ECO:0000256" key="1">
    <source>
        <dbReference type="HAMAP-Rule" id="MF_00697"/>
    </source>
</evidence>
<comment type="caution">
    <text evidence="2">The sequence shown here is derived from an EMBL/GenBank/DDBJ whole genome shotgun (WGS) entry which is preliminary data.</text>
</comment>
<dbReference type="PANTHER" id="PTHR42194:SF1">
    <property type="entry name" value="UPF0276 PROTEIN HI_1600"/>
    <property type="match status" value="1"/>
</dbReference>
<reference evidence="2" key="2">
    <citation type="submission" date="2023-08" db="EMBL/GenBank/DDBJ databases">
        <authorList>
            <person name="Luo J."/>
        </authorList>
    </citation>
    <scope>NUCLEOTIDE SEQUENCE</scope>
    <source>
        <strain evidence="2">DSM 25064</strain>
    </source>
</reference>
<comment type="similarity">
    <text evidence="1">Belongs to the UPF0276 family.</text>
</comment>
<evidence type="ECO:0000313" key="2">
    <source>
        <dbReference type="EMBL" id="MDP1521123.1"/>
    </source>
</evidence>
<gene>
    <name evidence="2" type="ORF">Q8A57_09095</name>
</gene>
<dbReference type="InterPro" id="IPR036237">
    <property type="entry name" value="Xyl_isomerase-like_sf"/>
</dbReference>
<dbReference type="InterPro" id="IPR007801">
    <property type="entry name" value="MbnB/TglH/ChrH"/>
</dbReference>